<dbReference type="EMBL" id="CAADIK010000020">
    <property type="protein sequence ID" value="VFR67921.1"/>
    <property type="molecule type" value="Genomic_DNA"/>
</dbReference>
<dbReference type="SUPFAM" id="SSF160631">
    <property type="entry name" value="SMI1/KNR4-like"/>
    <property type="match status" value="1"/>
</dbReference>
<dbReference type="InterPro" id="IPR037883">
    <property type="entry name" value="Knr4/Smi1-like_sf"/>
</dbReference>
<accession>A0A484QTG8</accession>
<dbReference type="SMART" id="SM00860">
    <property type="entry name" value="SMI1_KNR4"/>
    <property type="match status" value="1"/>
</dbReference>
<evidence type="ECO:0000313" key="3">
    <source>
        <dbReference type="EMBL" id="VFR41568.1"/>
    </source>
</evidence>
<evidence type="ECO:0000313" key="4">
    <source>
        <dbReference type="EMBL" id="VFR56865.1"/>
    </source>
</evidence>
<dbReference type="EMBL" id="CAADIP010000034">
    <property type="protein sequence ID" value="VFR93175.1"/>
    <property type="molecule type" value="Genomic_DNA"/>
</dbReference>
<dbReference type="Gene3D" id="3.40.1580.10">
    <property type="entry name" value="SMI1/KNR4-like"/>
    <property type="match status" value="1"/>
</dbReference>
<evidence type="ECO:0000313" key="5">
    <source>
        <dbReference type="EMBL" id="VFR67112.1"/>
    </source>
</evidence>
<dbReference type="EMBL" id="CAADIZ010000081">
    <property type="protein sequence ID" value="VFS37309.1"/>
    <property type="molecule type" value="Genomic_DNA"/>
</dbReference>
<evidence type="ECO:0000313" key="8">
    <source>
        <dbReference type="EMBL" id="VFR93175.1"/>
    </source>
</evidence>
<dbReference type="InterPro" id="IPR018958">
    <property type="entry name" value="Knr4/Smi1-like_dom"/>
</dbReference>
<dbReference type="EMBL" id="CAADIG010000013">
    <property type="protein sequence ID" value="VFR41568.1"/>
    <property type="molecule type" value="Genomic_DNA"/>
</dbReference>
<dbReference type="EMBL" id="CAADID010000017">
    <property type="protein sequence ID" value="VFR67112.1"/>
    <property type="molecule type" value="Genomic_DNA"/>
</dbReference>
<dbReference type="Pfam" id="PF09346">
    <property type="entry name" value="SMI1_KNR4"/>
    <property type="match status" value="1"/>
</dbReference>
<dbReference type="EMBL" id="CAADHY010000014">
    <property type="protein sequence ID" value="VFR19680.1"/>
    <property type="molecule type" value="Genomic_DNA"/>
</dbReference>
<protein>
    <recommendedName>
        <fullName evidence="1">Knr4/Smi1-like domain-containing protein</fullName>
    </recommendedName>
</protein>
<dbReference type="EMBL" id="CAADIO010000012">
    <property type="protein sequence ID" value="VFR86645.1"/>
    <property type="molecule type" value="Genomic_DNA"/>
</dbReference>
<dbReference type="AlphaFoldDB" id="A0A484QTG8"/>
<evidence type="ECO:0000259" key="1">
    <source>
        <dbReference type="SMART" id="SM00860"/>
    </source>
</evidence>
<reference evidence="3" key="1">
    <citation type="submission" date="2019-03" db="EMBL/GenBank/DDBJ databases">
        <authorList>
            <person name="Danneels B."/>
        </authorList>
    </citation>
    <scope>NUCLEOTIDE SEQUENCE</scope>
</reference>
<proteinExistence type="predicted"/>
<organism evidence="3">
    <name type="scientific">plant metagenome</name>
    <dbReference type="NCBI Taxonomy" id="1297885"/>
    <lineage>
        <taxon>unclassified sequences</taxon>
        <taxon>metagenomes</taxon>
        <taxon>organismal metagenomes</taxon>
    </lineage>
</organism>
<evidence type="ECO:0000313" key="6">
    <source>
        <dbReference type="EMBL" id="VFR67921.1"/>
    </source>
</evidence>
<dbReference type="EMBL" id="CAADII010000071">
    <property type="protein sequence ID" value="VFR56865.1"/>
    <property type="molecule type" value="Genomic_DNA"/>
</dbReference>
<evidence type="ECO:0000313" key="9">
    <source>
        <dbReference type="EMBL" id="VFS37309.1"/>
    </source>
</evidence>
<sequence length="132" mass="14263">MINKAYLSEHFTLNPPASPQQIDAAQSAIALTLPKAYVDFLLICNGLTSSGGLALHEIEALPARNQDYEVPEYLAGYFMIGDDSGGQAILIDTEGRIFEVGMGVMDAKFLEQSADSLEDLLVNKKGLTLGER</sequence>
<name>A0A484QTG8_9ZZZZ</name>
<gene>
    <name evidence="2" type="ORF">AMP9_3318</name>
    <name evidence="3" type="ORF">ANT2_3377</name>
    <name evidence="5" type="ORF">ANT3_3380</name>
    <name evidence="4" type="ORF">BRI6_3527</name>
    <name evidence="6" type="ORF">BRI9_3588</name>
    <name evidence="8" type="ORF">IVO3_3586</name>
    <name evidence="7" type="ORF">RAN3_3398</name>
    <name evidence="9" type="ORF">RAN7_1777</name>
</gene>
<evidence type="ECO:0000313" key="7">
    <source>
        <dbReference type="EMBL" id="VFR86645.1"/>
    </source>
</evidence>
<evidence type="ECO:0000313" key="2">
    <source>
        <dbReference type="EMBL" id="VFR19680.1"/>
    </source>
</evidence>
<feature type="domain" description="Knr4/Smi1-like" evidence="1">
    <location>
        <begin position="16"/>
        <end position="123"/>
    </location>
</feature>